<sequence>MHASIDSLPLDTLVQILCKLNHDELQPLITVSKSFRIAVHAAQKSYFDFTTPAPTKTLAFSLEMEVSPKAQLMRSEFKKPRKFNMLSEEETRRITIVLFPA</sequence>
<gene>
    <name evidence="1" type="ORF">IHE45_01G070500</name>
</gene>
<organism evidence="1 2">
    <name type="scientific">Dioscorea alata</name>
    <name type="common">Purple yam</name>
    <dbReference type="NCBI Taxonomy" id="55571"/>
    <lineage>
        <taxon>Eukaryota</taxon>
        <taxon>Viridiplantae</taxon>
        <taxon>Streptophyta</taxon>
        <taxon>Embryophyta</taxon>
        <taxon>Tracheophyta</taxon>
        <taxon>Spermatophyta</taxon>
        <taxon>Magnoliopsida</taxon>
        <taxon>Liliopsida</taxon>
        <taxon>Dioscoreales</taxon>
        <taxon>Dioscoreaceae</taxon>
        <taxon>Dioscorea</taxon>
    </lineage>
</organism>
<evidence type="ECO:0000313" key="1">
    <source>
        <dbReference type="EMBL" id="KAH7692492.1"/>
    </source>
</evidence>
<evidence type="ECO:0000313" key="2">
    <source>
        <dbReference type="Proteomes" id="UP000827976"/>
    </source>
</evidence>
<proteinExistence type="predicted"/>
<accession>A0ACB7WV53</accession>
<reference evidence="2" key="1">
    <citation type="journal article" date="2022" name="Nat. Commun.">
        <title>Chromosome evolution and the genetic basis of agronomically important traits in greater yam.</title>
        <authorList>
            <person name="Bredeson J.V."/>
            <person name="Lyons J.B."/>
            <person name="Oniyinde I.O."/>
            <person name="Okereke N.R."/>
            <person name="Kolade O."/>
            <person name="Nnabue I."/>
            <person name="Nwadili C.O."/>
            <person name="Hribova E."/>
            <person name="Parker M."/>
            <person name="Nwogha J."/>
            <person name="Shu S."/>
            <person name="Carlson J."/>
            <person name="Kariba R."/>
            <person name="Muthemba S."/>
            <person name="Knop K."/>
            <person name="Barton G.J."/>
            <person name="Sherwood A.V."/>
            <person name="Lopez-Montes A."/>
            <person name="Asiedu R."/>
            <person name="Jamnadass R."/>
            <person name="Muchugi A."/>
            <person name="Goodstein D."/>
            <person name="Egesi C.N."/>
            <person name="Featherston J."/>
            <person name="Asfaw A."/>
            <person name="Simpson G.G."/>
            <person name="Dolezel J."/>
            <person name="Hendre P.S."/>
            <person name="Van Deynze A."/>
            <person name="Kumar P.L."/>
            <person name="Obidiegwu J.E."/>
            <person name="Bhattacharjee R."/>
            <person name="Rokhsar D.S."/>
        </authorList>
    </citation>
    <scope>NUCLEOTIDE SEQUENCE [LARGE SCALE GENOMIC DNA]</scope>
    <source>
        <strain evidence="2">cv. TDa95/00328</strain>
    </source>
</reference>
<dbReference type="EMBL" id="CM037011">
    <property type="protein sequence ID" value="KAH7692492.1"/>
    <property type="molecule type" value="Genomic_DNA"/>
</dbReference>
<protein>
    <submittedName>
        <fullName evidence="1">F-box domain-containing protein</fullName>
    </submittedName>
</protein>
<keyword evidence="2" id="KW-1185">Reference proteome</keyword>
<name>A0ACB7WV53_DIOAL</name>
<dbReference type="Proteomes" id="UP000827976">
    <property type="component" value="Chromosome 1"/>
</dbReference>
<comment type="caution">
    <text evidence="1">The sequence shown here is derived from an EMBL/GenBank/DDBJ whole genome shotgun (WGS) entry which is preliminary data.</text>
</comment>